<reference evidence="2" key="1">
    <citation type="submission" date="2017-03" db="EMBL/GenBank/DDBJ databases">
        <authorList>
            <person name="Sharma R."/>
            <person name="Thines M."/>
        </authorList>
    </citation>
    <scope>NUCLEOTIDE SEQUENCE [LARGE SCALE GENOMIC DNA]</scope>
</reference>
<accession>A0A1W5D311</accession>
<name>A0A1W5D311_9LECA</name>
<keyword evidence="2" id="KW-1185">Reference proteome</keyword>
<organism evidence="1 2">
    <name type="scientific">Lasallia pustulata</name>
    <dbReference type="NCBI Taxonomy" id="136370"/>
    <lineage>
        <taxon>Eukaryota</taxon>
        <taxon>Fungi</taxon>
        <taxon>Dikarya</taxon>
        <taxon>Ascomycota</taxon>
        <taxon>Pezizomycotina</taxon>
        <taxon>Lecanoromycetes</taxon>
        <taxon>OSLEUM clade</taxon>
        <taxon>Umbilicariomycetidae</taxon>
        <taxon>Umbilicariales</taxon>
        <taxon>Umbilicariaceae</taxon>
        <taxon>Lasallia</taxon>
    </lineage>
</organism>
<proteinExistence type="predicted"/>
<sequence length="84" mass="9821">MTRRVSVFDREEADKKHLEIIQQELDKGTNEGYGRGLLYTYFRTKGFLVSRDRLFQVDSTGVERRTRDLQFGGVILRGPKAVWL</sequence>
<evidence type="ECO:0000313" key="2">
    <source>
        <dbReference type="Proteomes" id="UP000192927"/>
    </source>
</evidence>
<dbReference type="EMBL" id="FWEW01001571">
    <property type="protein sequence ID" value="SLM37352.1"/>
    <property type="molecule type" value="Genomic_DNA"/>
</dbReference>
<dbReference type="AlphaFoldDB" id="A0A1W5D311"/>
<evidence type="ECO:0000313" key="1">
    <source>
        <dbReference type="EMBL" id="SLM37352.1"/>
    </source>
</evidence>
<dbReference type="Proteomes" id="UP000192927">
    <property type="component" value="Unassembled WGS sequence"/>
</dbReference>
<protein>
    <submittedName>
        <fullName evidence="1">Uncharacterized protein</fullName>
    </submittedName>
</protein>